<dbReference type="InterPro" id="IPR036291">
    <property type="entry name" value="NAD(P)-bd_dom_sf"/>
</dbReference>
<dbReference type="EMBL" id="JALJOT010000013">
    <property type="protein sequence ID" value="KAK9904280.1"/>
    <property type="molecule type" value="Genomic_DNA"/>
</dbReference>
<gene>
    <name evidence="2" type="ORF">WJX75_008293</name>
</gene>
<name>A0ABR2YFT7_9CHLO</name>
<protein>
    <recommendedName>
        <fullName evidence="1">PRISE-like Rossmann-fold domain-containing protein</fullName>
    </recommendedName>
</protein>
<proteinExistence type="predicted"/>
<accession>A0ABR2YFT7</accession>
<reference evidence="2 3" key="1">
    <citation type="journal article" date="2024" name="Nat. Commun.">
        <title>Phylogenomics reveals the evolutionary origins of lichenization in chlorophyte algae.</title>
        <authorList>
            <person name="Puginier C."/>
            <person name="Libourel C."/>
            <person name="Otte J."/>
            <person name="Skaloud P."/>
            <person name="Haon M."/>
            <person name="Grisel S."/>
            <person name="Petersen M."/>
            <person name="Berrin J.G."/>
            <person name="Delaux P.M."/>
            <person name="Dal Grande F."/>
            <person name="Keller J."/>
        </authorList>
    </citation>
    <scope>NUCLEOTIDE SEQUENCE [LARGE SCALE GENOMIC DNA]</scope>
    <source>
        <strain evidence="2 3">SAG 216-7</strain>
    </source>
</reference>
<sequence length="300" mass="34558">MSKVALVSGASGIQGRALVLHLSKQDSGWDEIYAVSREPLDFESRAKRISFDMYKKEGAKYYGLHLGDAKTPYREDDPRHFPPNFYYDEEDYVIERRKKGAKWSWSSLRPGCIIGHSLGYMNLLHNIAVYGTLCKELGIAFRFPGTPVAYKVLLDCVDVDLLADCQIWLATHPQAQNDFYNISNGDQFRFQQLWPVLAKWFDLEVGPSLRIPLTKFMPHHKDHWASIVEKHGLKDIPFEKVAQWEFADAMFSVPSDEFGDVAKLRKAGYDKQKLYTEEVFLHKFDTLAKMKIIPPYSKPK</sequence>
<evidence type="ECO:0000313" key="3">
    <source>
        <dbReference type="Proteomes" id="UP001491310"/>
    </source>
</evidence>
<dbReference type="Pfam" id="PF22917">
    <property type="entry name" value="PRISE"/>
    <property type="match status" value="1"/>
</dbReference>
<organism evidence="2 3">
    <name type="scientific">Coccomyxa subellipsoidea</name>
    <dbReference type="NCBI Taxonomy" id="248742"/>
    <lineage>
        <taxon>Eukaryota</taxon>
        <taxon>Viridiplantae</taxon>
        <taxon>Chlorophyta</taxon>
        <taxon>core chlorophytes</taxon>
        <taxon>Trebouxiophyceae</taxon>
        <taxon>Trebouxiophyceae incertae sedis</taxon>
        <taxon>Coccomyxaceae</taxon>
        <taxon>Coccomyxa</taxon>
    </lineage>
</organism>
<evidence type="ECO:0000259" key="1">
    <source>
        <dbReference type="Pfam" id="PF22917"/>
    </source>
</evidence>
<feature type="domain" description="PRISE-like Rossmann-fold" evidence="1">
    <location>
        <begin position="56"/>
        <end position="294"/>
    </location>
</feature>
<keyword evidence="3" id="KW-1185">Reference proteome</keyword>
<dbReference type="Gene3D" id="3.40.50.720">
    <property type="entry name" value="NAD(P)-binding Rossmann-like Domain"/>
    <property type="match status" value="2"/>
</dbReference>
<dbReference type="SUPFAM" id="SSF51735">
    <property type="entry name" value="NAD(P)-binding Rossmann-fold domains"/>
    <property type="match status" value="1"/>
</dbReference>
<evidence type="ECO:0000313" key="2">
    <source>
        <dbReference type="EMBL" id="KAK9904280.1"/>
    </source>
</evidence>
<dbReference type="Proteomes" id="UP001491310">
    <property type="component" value="Unassembled WGS sequence"/>
</dbReference>
<comment type="caution">
    <text evidence="2">The sequence shown here is derived from an EMBL/GenBank/DDBJ whole genome shotgun (WGS) entry which is preliminary data.</text>
</comment>
<dbReference type="PANTHER" id="PTHR32487:SF0">
    <property type="entry name" value="3-OXO-DELTA(4,5)-STEROID 5-BETA-REDUCTASE"/>
    <property type="match status" value="1"/>
</dbReference>
<dbReference type="PANTHER" id="PTHR32487">
    <property type="entry name" value="3-OXO-DELTA(4,5)-STEROID 5-BETA-REDUCTASE"/>
    <property type="match status" value="1"/>
</dbReference>
<dbReference type="InterPro" id="IPR055222">
    <property type="entry name" value="PRISE-like_Rossmann-fold"/>
</dbReference>